<gene>
    <name evidence="2" type="ORF">GW779_03205</name>
    <name evidence="1" type="ORF">GW910_04205</name>
</gene>
<evidence type="ECO:0000313" key="1">
    <source>
        <dbReference type="EMBL" id="NCN65253.1"/>
    </source>
</evidence>
<sequence length="63" mass="6831">MGQHQNFSFICLNFSSTTAFSEISSNASIIAICDLDALAPSFFGLTTFRTLKIKSGDLHPDVC</sequence>
<organism evidence="1 3">
    <name type="scientific">Candidatus Altarchaeum hamiconexum</name>
    <dbReference type="NCBI Taxonomy" id="1803513"/>
    <lineage>
        <taxon>Archaea</taxon>
        <taxon>Candidatus Altarchaeota</taxon>
        <taxon>Candidatus Altiarchaeia</taxon>
        <taxon>Candidatus Altarchaeales</taxon>
        <taxon>Candidatus Altarchaeaceae</taxon>
        <taxon>Candidatus Altarchaeum</taxon>
    </lineage>
</organism>
<reference evidence="1" key="1">
    <citation type="submission" date="2019-11" db="EMBL/GenBank/DDBJ databases">
        <title>Lipid analysis of CO2-rich subsurface aquifers suggests an autotrophy-based deep biosphere with lysolipids enriched in CPR bacteria.</title>
        <authorList>
            <person name="Probst A.J."/>
            <person name="Elling F.J."/>
            <person name="Castelle C.J."/>
            <person name="Zhu Q."/>
            <person name="Elvert M."/>
            <person name="Birarda G."/>
            <person name="Holman H.-Y."/>
            <person name="Lane K.R."/>
            <person name="Ladd B."/>
            <person name="Ryan M.C."/>
            <person name="Woyke T."/>
            <person name="Hinrichs K.-U."/>
            <person name="Banfield J.F."/>
        </authorList>
    </citation>
    <scope>NUCLEOTIDE SEQUENCE</scope>
    <source>
        <strain evidence="1">CG_2015-01_33_1645</strain>
        <strain evidence="2">CG_2015-04_33_537</strain>
    </source>
</reference>
<dbReference type="Proteomes" id="UP000738826">
    <property type="component" value="Unassembled WGS sequence"/>
</dbReference>
<evidence type="ECO:0000313" key="2">
    <source>
        <dbReference type="EMBL" id="NCS91407.1"/>
    </source>
</evidence>
<dbReference type="Proteomes" id="UP000768163">
    <property type="component" value="Unassembled WGS sequence"/>
</dbReference>
<comment type="caution">
    <text evidence="1">The sequence shown here is derived from an EMBL/GenBank/DDBJ whole genome shotgun (WGS) entry which is preliminary data.</text>
</comment>
<accession>A0A8J8CFX0</accession>
<protein>
    <submittedName>
        <fullName evidence="1">Uncharacterized protein</fullName>
    </submittedName>
</protein>
<dbReference type="EMBL" id="JAACVF010000107">
    <property type="protein sequence ID" value="NCN65253.1"/>
    <property type="molecule type" value="Genomic_DNA"/>
</dbReference>
<name>A0A8J8CFX0_9ARCH</name>
<evidence type="ECO:0000313" key="3">
    <source>
        <dbReference type="Proteomes" id="UP000768163"/>
    </source>
</evidence>
<dbReference type="AlphaFoldDB" id="A0A8J8CFX0"/>
<proteinExistence type="predicted"/>
<dbReference type="EMBL" id="JAACQH010000055">
    <property type="protein sequence ID" value="NCS91407.1"/>
    <property type="molecule type" value="Genomic_DNA"/>
</dbReference>